<accession>A0ABV0SAV0</accession>
<dbReference type="Proteomes" id="UP001434883">
    <property type="component" value="Unassembled WGS sequence"/>
</dbReference>
<protein>
    <submittedName>
        <fullName evidence="1">Uncharacterized protein</fullName>
    </submittedName>
</protein>
<organism evidence="1 2">
    <name type="scientific">Xenoophorus captivus</name>
    <dbReference type="NCBI Taxonomy" id="1517983"/>
    <lineage>
        <taxon>Eukaryota</taxon>
        <taxon>Metazoa</taxon>
        <taxon>Chordata</taxon>
        <taxon>Craniata</taxon>
        <taxon>Vertebrata</taxon>
        <taxon>Euteleostomi</taxon>
        <taxon>Actinopterygii</taxon>
        <taxon>Neopterygii</taxon>
        <taxon>Teleostei</taxon>
        <taxon>Neoteleostei</taxon>
        <taxon>Acanthomorphata</taxon>
        <taxon>Ovalentaria</taxon>
        <taxon>Atherinomorphae</taxon>
        <taxon>Cyprinodontiformes</taxon>
        <taxon>Goodeidae</taxon>
        <taxon>Xenoophorus</taxon>
    </lineage>
</organism>
<evidence type="ECO:0000313" key="2">
    <source>
        <dbReference type="Proteomes" id="UP001434883"/>
    </source>
</evidence>
<comment type="caution">
    <text evidence="1">The sequence shown here is derived from an EMBL/GenBank/DDBJ whole genome shotgun (WGS) entry which is preliminary data.</text>
</comment>
<sequence>MTEILRTLDKTVVSEEDSKELELDKAWGAFEVQKETEQREKCSKYFFSLEKRNVDQSFIEKLKINNVICKNECHFKQCINCFSKFTYCRFRRRRQNGYISKNERTCDREISQKEIKIVLAHLKIINLLATTP</sequence>
<proteinExistence type="predicted"/>
<reference evidence="1 2" key="1">
    <citation type="submission" date="2021-06" db="EMBL/GenBank/DDBJ databases">
        <authorList>
            <person name="Palmer J.M."/>
        </authorList>
    </citation>
    <scope>NUCLEOTIDE SEQUENCE [LARGE SCALE GENOMIC DNA]</scope>
    <source>
        <strain evidence="1 2">XC_2019</strain>
        <tissue evidence="1">Muscle</tissue>
    </source>
</reference>
<dbReference type="EMBL" id="JAHRIN010072947">
    <property type="protein sequence ID" value="MEQ2216883.1"/>
    <property type="molecule type" value="Genomic_DNA"/>
</dbReference>
<evidence type="ECO:0000313" key="1">
    <source>
        <dbReference type="EMBL" id="MEQ2216883.1"/>
    </source>
</evidence>
<keyword evidence="2" id="KW-1185">Reference proteome</keyword>
<gene>
    <name evidence="1" type="ORF">XENOCAPTIV_024477</name>
</gene>
<name>A0ABV0SAV0_9TELE</name>